<organism evidence="1 2">
    <name type="scientific">Pseudochrobactrum kiredjianiae</name>
    <dbReference type="NCBI Taxonomy" id="386305"/>
    <lineage>
        <taxon>Bacteria</taxon>
        <taxon>Pseudomonadati</taxon>
        <taxon>Pseudomonadota</taxon>
        <taxon>Alphaproteobacteria</taxon>
        <taxon>Hyphomicrobiales</taxon>
        <taxon>Brucellaceae</taxon>
        <taxon>Pseudochrobactrum</taxon>
    </lineage>
</organism>
<dbReference type="RefSeq" id="WP_289384923.1">
    <property type="nucleotide sequence ID" value="NZ_JAUCBM010000001.1"/>
</dbReference>
<protein>
    <submittedName>
        <fullName evidence="1">Uncharacterized protein</fullName>
    </submittedName>
</protein>
<dbReference type="EMBL" id="JBHTMA010000040">
    <property type="protein sequence ID" value="MFD1228387.1"/>
    <property type="molecule type" value="Genomic_DNA"/>
</dbReference>
<name>A0ABW3V5F2_9HYPH</name>
<evidence type="ECO:0000313" key="2">
    <source>
        <dbReference type="Proteomes" id="UP001597263"/>
    </source>
</evidence>
<accession>A0ABW3V5F2</accession>
<evidence type="ECO:0000313" key="1">
    <source>
        <dbReference type="EMBL" id="MFD1228387.1"/>
    </source>
</evidence>
<proteinExistence type="predicted"/>
<dbReference type="Proteomes" id="UP001597263">
    <property type="component" value="Unassembled WGS sequence"/>
</dbReference>
<sequence length="84" mass="9421">MNDTSISFTRKRLASFTHKRLASFTRKQLTSLTRKQLAGFKKTPQQNGAIINVFWGNNQGSFYAKALKHRLSGNGNLSGFRDSA</sequence>
<keyword evidence="2" id="KW-1185">Reference proteome</keyword>
<comment type="caution">
    <text evidence="1">The sequence shown here is derived from an EMBL/GenBank/DDBJ whole genome shotgun (WGS) entry which is preliminary data.</text>
</comment>
<reference evidence="2" key="1">
    <citation type="journal article" date="2019" name="Int. J. Syst. Evol. Microbiol.">
        <title>The Global Catalogue of Microorganisms (GCM) 10K type strain sequencing project: providing services to taxonomists for standard genome sequencing and annotation.</title>
        <authorList>
            <consortium name="The Broad Institute Genomics Platform"/>
            <consortium name="The Broad Institute Genome Sequencing Center for Infectious Disease"/>
            <person name="Wu L."/>
            <person name="Ma J."/>
        </authorList>
    </citation>
    <scope>NUCLEOTIDE SEQUENCE [LARGE SCALE GENOMIC DNA]</scope>
    <source>
        <strain evidence="2">CCUG 49584</strain>
    </source>
</reference>
<gene>
    <name evidence="1" type="ORF">ACFQ35_14690</name>
</gene>